<dbReference type="RefSeq" id="WP_180994961.1">
    <property type="nucleotide sequence ID" value="NZ_AP025564.1"/>
</dbReference>
<name>A0ABN6MGC0_9ACTN</name>
<protein>
    <submittedName>
        <fullName evidence="1">Uncharacterized protein</fullName>
    </submittedName>
</protein>
<gene>
    <name evidence="1" type="ORF">CE91St30_23830</name>
</gene>
<organism evidence="1 2">
    <name type="scientific">Raoultibacter timonensis</name>
    <dbReference type="NCBI Taxonomy" id="1907662"/>
    <lineage>
        <taxon>Bacteria</taxon>
        <taxon>Bacillati</taxon>
        <taxon>Actinomycetota</taxon>
        <taxon>Coriobacteriia</taxon>
        <taxon>Eggerthellales</taxon>
        <taxon>Eggerthellaceae</taxon>
        <taxon>Raoultibacter</taxon>
    </lineage>
</organism>
<evidence type="ECO:0000313" key="2">
    <source>
        <dbReference type="Proteomes" id="UP001320544"/>
    </source>
</evidence>
<sequence length="55" mass="6462">MEKEYGKLVEELRRERALLVRFEELERKREAEAMASIEGKANAVIELLVAYRRPA</sequence>
<dbReference type="Proteomes" id="UP001320544">
    <property type="component" value="Chromosome"/>
</dbReference>
<dbReference type="EMBL" id="AP025564">
    <property type="protein sequence ID" value="BDE97050.1"/>
    <property type="molecule type" value="Genomic_DNA"/>
</dbReference>
<evidence type="ECO:0000313" key="1">
    <source>
        <dbReference type="EMBL" id="BDE97050.1"/>
    </source>
</evidence>
<keyword evidence="2" id="KW-1185">Reference proteome</keyword>
<proteinExistence type="predicted"/>
<accession>A0ABN6MGC0</accession>
<reference evidence="1 2" key="1">
    <citation type="submission" date="2022-01" db="EMBL/GenBank/DDBJ databases">
        <title>Novel bile acid biosynthetic pathways are enriched in the microbiome of centenarians.</title>
        <authorList>
            <person name="Sato Y."/>
            <person name="Atarashi K."/>
            <person name="Plichta R.D."/>
            <person name="Arai Y."/>
            <person name="Sasajima S."/>
            <person name="Kearney M.S."/>
            <person name="Suda W."/>
            <person name="Takeshita K."/>
            <person name="Sasaki T."/>
            <person name="Okamoto S."/>
            <person name="Skelly N.A."/>
            <person name="Okamura Y."/>
            <person name="Vlamakis H."/>
            <person name="Li Y."/>
            <person name="Tanoue T."/>
            <person name="Takei H."/>
            <person name="Nittono H."/>
            <person name="Narushima S."/>
            <person name="Irie J."/>
            <person name="Itoh H."/>
            <person name="Moriya K."/>
            <person name="Sugiura Y."/>
            <person name="Suematsu M."/>
            <person name="Moritoki N."/>
            <person name="Shibata S."/>
            <person name="Littman R.D."/>
            <person name="Fischbach A.M."/>
            <person name="Uwamino Y."/>
            <person name="Inoue T."/>
            <person name="Honda A."/>
            <person name="Hattori M."/>
            <person name="Murai T."/>
            <person name="Xavier J.R."/>
            <person name="Hirose N."/>
            <person name="Honda K."/>
        </authorList>
    </citation>
    <scope>NUCLEOTIDE SEQUENCE [LARGE SCALE GENOMIC DNA]</scope>
    <source>
        <strain evidence="1 2">CE91-St30</strain>
    </source>
</reference>